<dbReference type="EMBL" id="CM055110">
    <property type="protein sequence ID" value="KAJ7520989.1"/>
    <property type="molecule type" value="Genomic_DNA"/>
</dbReference>
<comment type="caution">
    <text evidence="1">The sequence shown here is derived from an EMBL/GenBank/DDBJ whole genome shotgun (WGS) entry which is preliminary data.</text>
</comment>
<dbReference type="Proteomes" id="UP001162992">
    <property type="component" value="Chromosome 19"/>
</dbReference>
<keyword evidence="2" id="KW-1185">Reference proteome</keyword>
<organism evidence="1 2">
    <name type="scientific">Diphasiastrum complanatum</name>
    <name type="common">Issler's clubmoss</name>
    <name type="synonym">Lycopodium complanatum</name>
    <dbReference type="NCBI Taxonomy" id="34168"/>
    <lineage>
        <taxon>Eukaryota</taxon>
        <taxon>Viridiplantae</taxon>
        <taxon>Streptophyta</taxon>
        <taxon>Embryophyta</taxon>
        <taxon>Tracheophyta</taxon>
        <taxon>Lycopodiopsida</taxon>
        <taxon>Lycopodiales</taxon>
        <taxon>Lycopodiaceae</taxon>
        <taxon>Lycopodioideae</taxon>
        <taxon>Diphasiastrum</taxon>
    </lineage>
</organism>
<sequence>MDHMLRLLLALSMLVLTWVAVGMVLPAAAAAKSPSGDQKRWQNEEGEVLSNDRLTQVLGTDSLALQFVGFANRHGKVYRSEKEVQHRFLTFKDNWEYIRESNTKNLSYTLGVNKFADLSWEEFKQEYLMKSTESSCVDNKGTNPIRKVEYLPKQQDWRKYGVVSPVKNQKQCGSCWAFSTTGALESAHALATGQLVLLSEQQLVDCGGSFDKRNLQGCNGGWPSSALEYVKYNDGLDTESSYPYEAKDGFCNYNVEANGAKVYNVINITQGAEEELQQVVGLLQPVSVCFEVTKPFRFYNGGVFSSSDCQVAPQDLNHAVLAVGYNQDENVTPYWIVKNSWGPSWGVNGYFNAELGKNMCGIASCATYPTSTETTGAASF</sequence>
<accession>A0ACC2AVD3</accession>
<evidence type="ECO:0000313" key="2">
    <source>
        <dbReference type="Proteomes" id="UP001162992"/>
    </source>
</evidence>
<reference evidence="2" key="1">
    <citation type="journal article" date="2024" name="Proc. Natl. Acad. Sci. U.S.A.">
        <title>Extraordinary preservation of gene collinearity over three hundred million years revealed in homosporous lycophytes.</title>
        <authorList>
            <person name="Li C."/>
            <person name="Wickell D."/>
            <person name="Kuo L.Y."/>
            <person name="Chen X."/>
            <person name="Nie B."/>
            <person name="Liao X."/>
            <person name="Peng D."/>
            <person name="Ji J."/>
            <person name="Jenkins J."/>
            <person name="Williams M."/>
            <person name="Shu S."/>
            <person name="Plott C."/>
            <person name="Barry K."/>
            <person name="Rajasekar S."/>
            <person name="Grimwood J."/>
            <person name="Han X."/>
            <person name="Sun S."/>
            <person name="Hou Z."/>
            <person name="He W."/>
            <person name="Dai G."/>
            <person name="Sun C."/>
            <person name="Schmutz J."/>
            <person name="Leebens-Mack J.H."/>
            <person name="Li F.W."/>
            <person name="Wang L."/>
        </authorList>
    </citation>
    <scope>NUCLEOTIDE SEQUENCE [LARGE SCALE GENOMIC DNA]</scope>
    <source>
        <strain evidence="2">cv. PW_Plant_1</strain>
    </source>
</reference>
<gene>
    <name evidence="1" type="ORF">O6H91_19G033200</name>
</gene>
<protein>
    <submittedName>
        <fullName evidence="1">Uncharacterized protein</fullName>
    </submittedName>
</protein>
<name>A0ACC2AVD3_DIPCM</name>
<proteinExistence type="predicted"/>
<evidence type="ECO:0000313" key="1">
    <source>
        <dbReference type="EMBL" id="KAJ7520989.1"/>
    </source>
</evidence>